<keyword evidence="6" id="KW-1185">Reference proteome</keyword>
<dbReference type="InterPro" id="IPR018114">
    <property type="entry name" value="TRYPSIN_HIS"/>
</dbReference>
<comment type="caution">
    <text evidence="5">The sequence shown here is derived from an EMBL/GenBank/DDBJ whole genome shotgun (WGS) entry which is preliminary data.</text>
</comment>
<dbReference type="SUPFAM" id="SSF50494">
    <property type="entry name" value="Trypsin-like serine proteases"/>
    <property type="match status" value="1"/>
</dbReference>
<dbReference type="InterPro" id="IPR043504">
    <property type="entry name" value="Peptidase_S1_PA_chymotrypsin"/>
</dbReference>
<sequence>MTLCGLLSLIPTSAAYATNNNPNENDILPITSNSYYSDSTTSYTINNSRANPYTYWNQENINNAISNRIDITTIKEDGSHASTIENDITTTFQPTPPSAPEIPSARSGFDKDQSSKPTGLLLFSTDDGQGSCTASLINSSSKKLILTAAHCLHDGKNKNWHSNFMFAPNAAPTGGSHQMYPGGTARVFTDWINKAELENESIKSSDIPNDIGFITINSSILPSGTAELVKKYGGHGFGHSNLGNFDATIIGYPADPGDNQIPQSCTSKVTTVSPLNIGNILQATDCSFKNARGASGGPWLQLYNSSTGIGWANGLSSAANEESQILYSPRFNDRTYKLYNDANKDGL</sequence>
<dbReference type="PANTHER" id="PTHR15462">
    <property type="entry name" value="SERINE PROTEASE"/>
    <property type="match status" value="1"/>
</dbReference>
<feature type="chain" id="PRO_5026815153" evidence="3">
    <location>
        <begin position="18"/>
        <end position="347"/>
    </location>
</feature>
<dbReference type="AlphaFoldDB" id="A0A6N9Z321"/>
<feature type="domain" description="Peptidase S1" evidence="4">
    <location>
        <begin position="127"/>
        <end position="309"/>
    </location>
</feature>
<dbReference type="PROSITE" id="PS00134">
    <property type="entry name" value="TRYPSIN_HIS"/>
    <property type="match status" value="1"/>
</dbReference>
<keyword evidence="1 3" id="KW-0732">Signal</keyword>
<evidence type="ECO:0000259" key="4">
    <source>
        <dbReference type="Pfam" id="PF00089"/>
    </source>
</evidence>
<keyword evidence="5" id="KW-0378">Hydrolase</keyword>
<accession>A0A6N9Z321</accession>
<dbReference type="InterPro" id="IPR001254">
    <property type="entry name" value="Trypsin_dom"/>
</dbReference>
<name>A0A6N9Z321_9BIFI</name>
<dbReference type="InterPro" id="IPR009003">
    <property type="entry name" value="Peptidase_S1_PA"/>
</dbReference>
<proteinExistence type="predicted"/>
<reference evidence="5 6" key="1">
    <citation type="submission" date="2019-10" db="EMBL/GenBank/DDBJ databases">
        <title>Bifidobacterium from non-human primates.</title>
        <authorList>
            <person name="Modesto M."/>
        </authorList>
    </citation>
    <scope>NUCLEOTIDE SEQUENCE [LARGE SCALE GENOMIC DNA]</scope>
    <source>
        <strain evidence="5 6">TRE17</strain>
    </source>
</reference>
<evidence type="ECO:0000313" key="6">
    <source>
        <dbReference type="Proteomes" id="UP000469194"/>
    </source>
</evidence>
<dbReference type="Pfam" id="PF00089">
    <property type="entry name" value="Trypsin"/>
    <property type="match status" value="1"/>
</dbReference>
<organism evidence="5 6">
    <name type="scientific">Bifidobacterium aerophilum</name>
    <dbReference type="NCBI Taxonomy" id="1798155"/>
    <lineage>
        <taxon>Bacteria</taxon>
        <taxon>Bacillati</taxon>
        <taxon>Actinomycetota</taxon>
        <taxon>Actinomycetes</taxon>
        <taxon>Bifidobacteriales</taxon>
        <taxon>Bifidobacteriaceae</taxon>
        <taxon>Bifidobacterium</taxon>
    </lineage>
</organism>
<evidence type="ECO:0000256" key="3">
    <source>
        <dbReference type="SAM" id="SignalP"/>
    </source>
</evidence>
<dbReference type="InterPro" id="IPR050966">
    <property type="entry name" value="Glutamyl_endopeptidase"/>
</dbReference>
<feature type="signal peptide" evidence="3">
    <location>
        <begin position="1"/>
        <end position="17"/>
    </location>
</feature>
<keyword evidence="5" id="KW-0645">Protease</keyword>
<protein>
    <submittedName>
        <fullName evidence="5">Trypsin-like serine protease</fullName>
    </submittedName>
</protein>
<dbReference type="Gene3D" id="2.40.10.10">
    <property type="entry name" value="Trypsin-like serine proteases"/>
    <property type="match status" value="2"/>
</dbReference>
<dbReference type="PANTHER" id="PTHR15462:SF8">
    <property type="entry name" value="SERINE PROTEASE"/>
    <property type="match status" value="1"/>
</dbReference>
<gene>
    <name evidence="5" type="ORF">GFD25_00960</name>
</gene>
<dbReference type="EMBL" id="WHZW01000002">
    <property type="protein sequence ID" value="NEG88595.1"/>
    <property type="molecule type" value="Genomic_DNA"/>
</dbReference>
<evidence type="ECO:0000256" key="2">
    <source>
        <dbReference type="SAM" id="MobiDB-lite"/>
    </source>
</evidence>
<feature type="region of interest" description="Disordered" evidence="2">
    <location>
        <begin position="90"/>
        <end position="122"/>
    </location>
</feature>
<dbReference type="GO" id="GO:0004252">
    <property type="term" value="F:serine-type endopeptidase activity"/>
    <property type="evidence" value="ECO:0007669"/>
    <property type="project" value="InterPro"/>
</dbReference>
<dbReference type="GO" id="GO:0006508">
    <property type="term" value="P:proteolysis"/>
    <property type="evidence" value="ECO:0007669"/>
    <property type="project" value="UniProtKB-KW"/>
</dbReference>
<evidence type="ECO:0000313" key="5">
    <source>
        <dbReference type="EMBL" id="NEG88595.1"/>
    </source>
</evidence>
<dbReference type="Proteomes" id="UP000469194">
    <property type="component" value="Unassembled WGS sequence"/>
</dbReference>
<evidence type="ECO:0000256" key="1">
    <source>
        <dbReference type="ARBA" id="ARBA00022729"/>
    </source>
</evidence>